<name>A0A1H2KPW0_9ACTN</name>
<evidence type="ECO:0000313" key="3">
    <source>
        <dbReference type="EMBL" id="SDU70717.1"/>
    </source>
</evidence>
<evidence type="ECO:0000256" key="1">
    <source>
        <dbReference type="SAM" id="MobiDB-lite"/>
    </source>
</evidence>
<gene>
    <name evidence="3" type="ORF">SAMN04488548_1343529</name>
</gene>
<sequence length="285" mass="30814">MCPDTNIDTTNTRIHHDHDSHPVRRRDQGAPPQALGGGRLPAVADLIAPLGRRLVDALHIRSGEKVLDVAAGAGNVAVPAARAGGHVVATDLTPELLETGEARHKDLGITWRTADAEDLPFDDDDFDIATSCVGVMFAPNHQKCADELIRVVRTGGKIGLINWTPTGFIGELFGVMKPYAPPPPPGAQPGPLWGNVDHVRSLFDGRVTDHQFTTTAVKINEFPDGAAFRDFFKAHYGPTIVTFRNIADDPARVAELDTAIAALADRYITDGHMEWEYLQAVLTVV</sequence>
<keyword evidence="3" id="KW-0808">Transferase</keyword>
<dbReference type="PANTHER" id="PTHR43591">
    <property type="entry name" value="METHYLTRANSFERASE"/>
    <property type="match status" value="1"/>
</dbReference>
<dbReference type="PANTHER" id="PTHR43591:SF24">
    <property type="entry name" value="2-METHOXY-6-POLYPRENYL-1,4-BENZOQUINOL METHYLASE, MITOCHONDRIAL"/>
    <property type="match status" value="1"/>
</dbReference>
<dbReference type="EMBL" id="FNLM01000034">
    <property type="protein sequence ID" value="SDU70717.1"/>
    <property type="molecule type" value="Genomic_DNA"/>
</dbReference>
<organism evidence="3 4">
    <name type="scientific">Gordonia westfalica</name>
    <dbReference type="NCBI Taxonomy" id="158898"/>
    <lineage>
        <taxon>Bacteria</taxon>
        <taxon>Bacillati</taxon>
        <taxon>Actinomycetota</taxon>
        <taxon>Actinomycetes</taxon>
        <taxon>Mycobacteriales</taxon>
        <taxon>Gordoniaceae</taxon>
        <taxon>Gordonia</taxon>
    </lineage>
</organism>
<dbReference type="AlphaFoldDB" id="A0A1H2KPW0"/>
<dbReference type="InterPro" id="IPR029063">
    <property type="entry name" value="SAM-dependent_MTases_sf"/>
</dbReference>
<feature type="domain" description="Methyltransferase type 11" evidence="2">
    <location>
        <begin position="67"/>
        <end position="158"/>
    </location>
</feature>
<dbReference type="Pfam" id="PF08241">
    <property type="entry name" value="Methyltransf_11"/>
    <property type="match status" value="1"/>
</dbReference>
<feature type="region of interest" description="Disordered" evidence="1">
    <location>
        <begin position="1"/>
        <end position="38"/>
    </location>
</feature>
<dbReference type="GO" id="GO:0008757">
    <property type="term" value="F:S-adenosylmethionine-dependent methyltransferase activity"/>
    <property type="evidence" value="ECO:0007669"/>
    <property type="project" value="InterPro"/>
</dbReference>
<dbReference type="GO" id="GO:0032259">
    <property type="term" value="P:methylation"/>
    <property type="evidence" value="ECO:0007669"/>
    <property type="project" value="UniProtKB-KW"/>
</dbReference>
<evidence type="ECO:0000259" key="2">
    <source>
        <dbReference type="Pfam" id="PF08241"/>
    </source>
</evidence>
<dbReference type="InterPro" id="IPR013216">
    <property type="entry name" value="Methyltransf_11"/>
</dbReference>
<proteinExistence type="predicted"/>
<dbReference type="SUPFAM" id="SSF53335">
    <property type="entry name" value="S-adenosyl-L-methionine-dependent methyltransferases"/>
    <property type="match status" value="1"/>
</dbReference>
<accession>A0A1H2KPW0</accession>
<dbReference type="Proteomes" id="UP000183180">
    <property type="component" value="Unassembled WGS sequence"/>
</dbReference>
<evidence type="ECO:0000313" key="4">
    <source>
        <dbReference type="Proteomes" id="UP000183180"/>
    </source>
</evidence>
<protein>
    <submittedName>
        <fullName evidence="3">Methyltransferase domain-containing protein</fullName>
    </submittedName>
</protein>
<dbReference type="CDD" id="cd02440">
    <property type="entry name" value="AdoMet_MTases"/>
    <property type="match status" value="1"/>
</dbReference>
<reference evidence="3 4" key="1">
    <citation type="submission" date="2016-10" db="EMBL/GenBank/DDBJ databases">
        <authorList>
            <person name="de Groot N.N."/>
        </authorList>
    </citation>
    <scope>NUCLEOTIDE SEQUENCE [LARGE SCALE GENOMIC DNA]</scope>
    <source>
        <strain evidence="3 4">DSM 44215</strain>
    </source>
</reference>
<keyword evidence="3" id="KW-0489">Methyltransferase</keyword>
<feature type="compositionally biased region" description="Polar residues" evidence="1">
    <location>
        <begin position="1"/>
        <end position="12"/>
    </location>
</feature>
<dbReference type="STRING" id="158898.SAMN04488548_1343529"/>
<dbReference type="Gene3D" id="3.40.50.150">
    <property type="entry name" value="Vaccinia Virus protein VP39"/>
    <property type="match status" value="1"/>
</dbReference>
<feature type="compositionally biased region" description="Basic and acidic residues" evidence="1">
    <location>
        <begin position="14"/>
        <end position="28"/>
    </location>
</feature>